<reference evidence="2 3" key="1">
    <citation type="submission" date="2017-09" db="EMBL/GenBank/DDBJ databases">
        <title>Complete genome sequence of Oxytococcus suis strain ZY16052.</title>
        <authorList>
            <person name="Li F."/>
        </authorList>
    </citation>
    <scope>NUCLEOTIDE SEQUENCE [LARGE SCALE GENOMIC DNA]</scope>
    <source>
        <strain evidence="2 3">ZY16052</strain>
    </source>
</reference>
<keyword evidence="1" id="KW-0479">Metal-binding</keyword>
<feature type="binding site" evidence="1">
    <location>
        <position position="176"/>
    </location>
    <ligand>
        <name>Zn(2+)</name>
        <dbReference type="ChEBI" id="CHEBI:29105"/>
    </ligand>
</feature>
<dbReference type="RefSeq" id="WP_118989512.1">
    <property type="nucleotide sequence ID" value="NZ_CP023434.1"/>
</dbReference>
<dbReference type="Gene3D" id="1.10.340.30">
    <property type="entry name" value="Hypothetical protein, domain 2"/>
    <property type="match status" value="1"/>
</dbReference>
<dbReference type="InterPro" id="IPR005019">
    <property type="entry name" value="Adenine_glyco"/>
</dbReference>
<dbReference type="InterPro" id="IPR011257">
    <property type="entry name" value="DNA_glycosylase"/>
</dbReference>
<dbReference type="Proteomes" id="UP000263232">
    <property type="component" value="Chromosome"/>
</dbReference>
<dbReference type="KEGG" id="abae:CL176_00285"/>
<dbReference type="GO" id="GO:0006284">
    <property type="term" value="P:base-excision repair"/>
    <property type="evidence" value="ECO:0007669"/>
    <property type="project" value="InterPro"/>
</dbReference>
<evidence type="ECO:0000313" key="2">
    <source>
        <dbReference type="EMBL" id="AXY24588.1"/>
    </source>
</evidence>
<organism evidence="2 3">
    <name type="scientific">Suicoccus acidiformans</name>
    <dbReference type="NCBI Taxonomy" id="2036206"/>
    <lineage>
        <taxon>Bacteria</taxon>
        <taxon>Bacillati</taxon>
        <taxon>Bacillota</taxon>
        <taxon>Bacilli</taxon>
        <taxon>Lactobacillales</taxon>
        <taxon>Aerococcaceae</taxon>
        <taxon>Suicoccus</taxon>
    </lineage>
</organism>
<protein>
    <submittedName>
        <fullName evidence="2">DNA-3-methyladenine glycosylase I</fullName>
    </submittedName>
</protein>
<gene>
    <name evidence="2" type="ORF">CL176_00285</name>
</gene>
<dbReference type="InterPro" id="IPR052891">
    <property type="entry name" value="DNA-3mA_glycosylase"/>
</dbReference>
<evidence type="ECO:0000256" key="1">
    <source>
        <dbReference type="PIRSR" id="PIRSR605019-1"/>
    </source>
</evidence>
<dbReference type="OrthoDB" id="9807664at2"/>
<dbReference type="EMBL" id="CP023434">
    <property type="protein sequence ID" value="AXY24588.1"/>
    <property type="molecule type" value="Genomic_DNA"/>
</dbReference>
<sequence length="183" mass="21492">MKTVQRCEWVEGKPHYYVAYHDYEWCQPTHDEQELYQWLLLESFHVGLSWQLVLSKYENFQAAFSHFDYRQIAQYQEQDVLRLMQDRGIIRHEGKIRAAITNAQSFLKVQEEFGTFDAYIWSFTDGKVIQGEGAGIPSRTLLSDQVSKDMKKRGFKFIGSVTIYSYLQAIGVVNDHDRNCAFK</sequence>
<dbReference type="SUPFAM" id="SSF48150">
    <property type="entry name" value="DNA-glycosylase"/>
    <property type="match status" value="1"/>
</dbReference>
<feature type="binding site" evidence="1">
    <location>
        <position position="21"/>
    </location>
    <ligand>
        <name>Zn(2+)</name>
        <dbReference type="ChEBI" id="CHEBI:29105"/>
    </ligand>
</feature>
<name>A0A347WHN1_9LACT</name>
<dbReference type="PANTHER" id="PTHR30037">
    <property type="entry name" value="DNA-3-METHYLADENINE GLYCOSYLASE 1"/>
    <property type="match status" value="1"/>
</dbReference>
<feature type="binding site" evidence="1">
    <location>
        <position position="180"/>
    </location>
    <ligand>
        <name>Zn(2+)</name>
        <dbReference type="ChEBI" id="CHEBI:29105"/>
    </ligand>
</feature>
<evidence type="ECO:0000313" key="3">
    <source>
        <dbReference type="Proteomes" id="UP000263232"/>
    </source>
</evidence>
<dbReference type="PANTHER" id="PTHR30037:SF4">
    <property type="entry name" value="DNA-3-METHYLADENINE GLYCOSYLASE I"/>
    <property type="match status" value="1"/>
</dbReference>
<keyword evidence="1" id="KW-0862">Zinc</keyword>
<feature type="binding site" evidence="1">
    <location>
        <position position="7"/>
    </location>
    <ligand>
        <name>Zn(2+)</name>
        <dbReference type="ChEBI" id="CHEBI:29105"/>
    </ligand>
</feature>
<dbReference type="GO" id="GO:0008725">
    <property type="term" value="F:DNA-3-methyladenine glycosylase activity"/>
    <property type="evidence" value="ECO:0007669"/>
    <property type="project" value="InterPro"/>
</dbReference>
<dbReference type="AlphaFoldDB" id="A0A347WHN1"/>
<dbReference type="Pfam" id="PF03352">
    <property type="entry name" value="Adenine_glyco"/>
    <property type="match status" value="1"/>
</dbReference>
<keyword evidence="3" id="KW-1185">Reference proteome</keyword>
<proteinExistence type="predicted"/>
<accession>A0A347WHN1</accession>
<dbReference type="GO" id="GO:0046872">
    <property type="term" value="F:metal ion binding"/>
    <property type="evidence" value="ECO:0007669"/>
    <property type="project" value="UniProtKB-KW"/>
</dbReference>